<dbReference type="Proteomes" id="UP000008493">
    <property type="component" value="Unassembled WGS sequence"/>
</dbReference>
<dbReference type="HOGENOM" id="CLU_983421_0_0_1"/>
<sequence length="283" mass="30828">MALARQTLVIAVVCAALGLIVVLVVFYRIITSCRRRARASPLPPIQPLSHEREFRRAQFEASYGRNSAFLAPPPLPSLGNLSSGGSKTSLLGSFNSPRASYITTTVEGSEELSNSSPLESSASFPVSRMPASSSSLNLSQSPSPLRQSSRPRRDDQHRRRPTSLTPSRGVPHARHSLVQIVLPAPLGTNILPSSHERDAARDRMSIVDRWVPADRDSNEKVPPRPRRAASNPNTKNAISGRWADNESSFTVRGQVPSQTRDGEADEARWGWAGTEADEEGCMS</sequence>
<feature type="compositionally biased region" description="Low complexity" evidence="1">
    <location>
        <begin position="111"/>
        <end position="148"/>
    </location>
</feature>
<keyword evidence="2" id="KW-1133">Transmembrane helix</keyword>
<organism evidence="3 4">
    <name type="scientific">Agaricus bisporus var. burnettii (strain JB137-S8 / ATCC MYA-4627 / FGSC 10392)</name>
    <name type="common">White button mushroom</name>
    <dbReference type="NCBI Taxonomy" id="597362"/>
    <lineage>
        <taxon>Eukaryota</taxon>
        <taxon>Fungi</taxon>
        <taxon>Dikarya</taxon>
        <taxon>Basidiomycota</taxon>
        <taxon>Agaricomycotina</taxon>
        <taxon>Agaricomycetes</taxon>
        <taxon>Agaricomycetidae</taxon>
        <taxon>Agaricales</taxon>
        <taxon>Agaricineae</taxon>
        <taxon>Agaricaceae</taxon>
        <taxon>Agaricus</taxon>
    </lineage>
</organism>
<proteinExistence type="predicted"/>
<dbReference type="OMA" id="NAISGRW"/>
<accession>K5X735</accession>
<name>K5X735_AGABU</name>
<evidence type="ECO:0000256" key="2">
    <source>
        <dbReference type="SAM" id="Phobius"/>
    </source>
</evidence>
<feature type="compositionally biased region" description="Basic and acidic residues" evidence="1">
    <location>
        <begin position="208"/>
        <end position="222"/>
    </location>
</feature>
<protein>
    <submittedName>
        <fullName evidence="3">Uncharacterized protein</fullName>
    </submittedName>
</protein>
<dbReference type="OrthoDB" id="3270653at2759"/>
<keyword evidence="4" id="KW-1185">Reference proteome</keyword>
<evidence type="ECO:0000313" key="4">
    <source>
        <dbReference type="Proteomes" id="UP000008493"/>
    </source>
</evidence>
<evidence type="ECO:0000256" key="1">
    <source>
        <dbReference type="SAM" id="MobiDB-lite"/>
    </source>
</evidence>
<dbReference type="KEGG" id="abp:AGABI1DRAFT110324"/>
<feature type="region of interest" description="Disordered" evidence="1">
    <location>
        <begin position="208"/>
        <end position="283"/>
    </location>
</feature>
<dbReference type="eggNOG" id="ENOG502T12Z">
    <property type="taxonomic scope" value="Eukaryota"/>
</dbReference>
<dbReference type="EMBL" id="JH971385">
    <property type="protein sequence ID" value="EKM83686.1"/>
    <property type="molecule type" value="Genomic_DNA"/>
</dbReference>
<gene>
    <name evidence="3" type="ORF">AGABI1DRAFT_110324</name>
</gene>
<dbReference type="InParanoid" id="K5X735"/>
<feature type="transmembrane region" description="Helical" evidence="2">
    <location>
        <begin position="6"/>
        <end position="30"/>
    </location>
</feature>
<keyword evidence="2" id="KW-0472">Membrane</keyword>
<dbReference type="GeneID" id="18822915"/>
<evidence type="ECO:0000313" key="3">
    <source>
        <dbReference type="EMBL" id="EKM83686.1"/>
    </source>
</evidence>
<feature type="region of interest" description="Disordered" evidence="1">
    <location>
        <begin position="105"/>
        <end position="175"/>
    </location>
</feature>
<reference evidence="4" key="1">
    <citation type="journal article" date="2012" name="Proc. Natl. Acad. Sci. U.S.A.">
        <title>Genome sequence of the button mushroom Agaricus bisporus reveals mechanisms governing adaptation to a humic-rich ecological niche.</title>
        <authorList>
            <person name="Morin E."/>
            <person name="Kohler A."/>
            <person name="Baker A.R."/>
            <person name="Foulongne-Oriol M."/>
            <person name="Lombard V."/>
            <person name="Nagy L.G."/>
            <person name="Ohm R.A."/>
            <person name="Patyshakuliyeva A."/>
            <person name="Brun A."/>
            <person name="Aerts A.L."/>
            <person name="Bailey A.M."/>
            <person name="Billette C."/>
            <person name="Coutinho P.M."/>
            <person name="Deakin G."/>
            <person name="Doddapaneni H."/>
            <person name="Floudas D."/>
            <person name="Grimwood J."/>
            <person name="Hilden K."/>
            <person name="Kuees U."/>
            <person name="LaButti K.M."/>
            <person name="Lapidus A."/>
            <person name="Lindquist E.A."/>
            <person name="Lucas S.M."/>
            <person name="Murat C."/>
            <person name="Riley R.W."/>
            <person name="Salamov A.A."/>
            <person name="Schmutz J."/>
            <person name="Subramanian V."/>
            <person name="Woesten H.A.B."/>
            <person name="Xu J."/>
            <person name="Eastwood D.C."/>
            <person name="Foster G.D."/>
            <person name="Sonnenberg A.S."/>
            <person name="Cullen D."/>
            <person name="de Vries R.P."/>
            <person name="Lundell T."/>
            <person name="Hibbett D.S."/>
            <person name="Henrissat B."/>
            <person name="Burton K.S."/>
            <person name="Kerrigan R.W."/>
            <person name="Challen M.P."/>
            <person name="Grigoriev I.V."/>
            <person name="Martin F."/>
        </authorList>
    </citation>
    <scope>NUCLEOTIDE SEQUENCE [LARGE SCALE GENOMIC DNA]</scope>
    <source>
        <strain evidence="4">JB137-S8 / ATCC MYA-4627 / FGSC 10392</strain>
    </source>
</reference>
<dbReference type="RefSeq" id="XP_007325543.1">
    <property type="nucleotide sequence ID" value="XM_007325481.1"/>
</dbReference>
<feature type="compositionally biased region" description="Polar residues" evidence="1">
    <location>
        <begin position="245"/>
        <end position="259"/>
    </location>
</feature>
<dbReference type="AlphaFoldDB" id="K5X735"/>
<keyword evidence="2" id="KW-0812">Transmembrane</keyword>